<evidence type="ECO:0000256" key="1">
    <source>
        <dbReference type="PROSITE-ProRule" id="PRU00175"/>
    </source>
</evidence>
<protein>
    <recommendedName>
        <fullName evidence="2">RING-type domain-containing protein</fullName>
    </recommendedName>
</protein>
<evidence type="ECO:0000259" key="2">
    <source>
        <dbReference type="PROSITE" id="PS50089"/>
    </source>
</evidence>
<dbReference type="Gene3D" id="3.30.40.10">
    <property type="entry name" value="Zinc/RING finger domain, C3HC4 (zinc finger)"/>
    <property type="match status" value="1"/>
</dbReference>
<evidence type="ECO:0000313" key="4">
    <source>
        <dbReference type="Proteomes" id="UP001162640"/>
    </source>
</evidence>
<keyword evidence="1" id="KW-0862">Zinc</keyword>
<dbReference type="EMBL" id="BLQM01000009">
    <property type="protein sequence ID" value="GMH49461.1"/>
    <property type="molecule type" value="Genomic_DNA"/>
</dbReference>
<comment type="caution">
    <text evidence="3">The sequence shown here is derived from an EMBL/GenBank/DDBJ whole genome shotgun (WGS) entry which is preliminary data.</text>
</comment>
<dbReference type="Proteomes" id="UP001162640">
    <property type="component" value="Unassembled WGS sequence"/>
</dbReference>
<dbReference type="GO" id="GO:0008270">
    <property type="term" value="F:zinc ion binding"/>
    <property type="evidence" value="ECO:0007669"/>
    <property type="project" value="UniProtKB-KW"/>
</dbReference>
<gene>
    <name evidence="3" type="ORF">TL16_g00521</name>
</gene>
<organism evidence="3 4">
    <name type="scientific">Triparma laevis f. inornata</name>
    <dbReference type="NCBI Taxonomy" id="1714386"/>
    <lineage>
        <taxon>Eukaryota</taxon>
        <taxon>Sar</taxon>
        <taxon>Stramenopiles</taxon>
        <taxon>Ochrophyta</taxon>
        <taxon>Bolidophyceae</taxon>
        <taxon>Parmales</taxon>
        <taxon>Triparmaceae</taxon>
        <taxon>Triparma</taxon>
    </lineage>
</organism>
<name>A0A9W6ZBY3_9STRA</name>
<proteinExistence type="predicted"/>
<keyword evidence="1" id="KW-0479">Metal-binding</keyword>
<dbReference type="InterPro" id="IPR001841">
    <property type="entry name" value="Znf_RING"/>
</dbReference>
<feature type="domain" description="RING-type" evidence="2">
    <location>
        <begin position="56"/>
        <end position="93"/>
    </location>
</feature>
<evidence type="ECO:0000313" key="3">
    <source>
        <dbReference type="EMBL" id="GMH49461.1"/>
    </source>
</evidence>
<dbReference type="AlphaFoldDB" id="A0A9W6ZBY3"/>
<dbReference type="InterPro" id="IPR013083">
    <property type="entry name" value="Znf_RING/FYVE/PHD"/>
</dbReference>
<sequence>MSLFSGKSEDKYDPIAPTLPSPSTLLANALARRVSNTLSIRASQTAKPKVARPGYCLKCTKKKSVYECMPCGHAAFCKGCAMKMATGGKCKVCGDLYMEVRKIRK</sequence>
<accession>A0A9W6ZBY3</accession>
<keyword evidence="1" id="KW-0863">Zinc-finger</keyword>
<dbReference type="PROSITE" id="PS50089">
    <property type="entry name" value="ZF_RING_2"/>
    <property type="match status" value="1"/>
</dbReference>
<reference evidence="4" key="1">
    <citation type="journal article" date="2023" name="Commun. Biol.">
        <title>Genome analysis of Parmales, the sister group of diatoms, reveals the evolutionary specialization of diatoms from phago-mixotrophs to photoautotrophs.</title>
        <authorList>
            <person name="Ban H."/>
            <person name="Sato S."/>
            <person name="Yoshikawa S."/>
            <person name="Yamada K."/>
            <person name="Nakamura Y."/>
            <person name="Ichinomiya M."/>
            <person name="Sato N."/>
            <person name="Blanc-Mathieu R."/>
            <person name="Endo H."/>
            <person name="Kuwata A."/>
            <person name="Ogata H."/>
        </authorList>
    </citation>
    <scope>NUCLEOTIDE SEQUENCE [LARGE SCALE GENOMIC DNA]</scope>
</reference>
<dbReference type="Pfam" id="PF13920">
    <property type="entry name" value="zf-C3HC4_3"/>
    <property type="match status" value="1"/>
</dbReference>